<evidence type="ECO:0000256" key="4">
    <source>
        <dbReference type="ARBA" id="ARBA00012682"/>
    </source>
</evidence>
<dbReference type="InterPro" id="IPR036423">
    <property type="entry name" value="SOD-like_Cu/Zn_dom_sf"/>
</dbReference>
<keyword evidence="6" id="KW-0049">Antioxidant</keyword>
<evidence type="ECO:0000256" key="3">
    <source>
        <dbReference type="ARBA" id="ARBA00010457"/>
    </source>
</evidence>
<proteinExistence type="inferred from homology"/>
<comment type="caution">
    <text evidence="11">The sequence shown here is derived from an EMBL/GenBank/DDBJ whole genome shotgun (WGS) entry which is preliminary data.</text>
</comment>
<comment type="cofactor">
    <cofactor evidence="2">
        <name>Zn(2+)</name>
        <dbReference type="ChEBI" id="CHEBI:29105"/>
    </cofactor>
</comment>
<dbReference type="SUPFAM" id="SSF49329">
    <property type="entry name" value="Cu,Zn superoxide dismutase-like"/>
    <property type="match status" value="1"/>
</dbReference>
<dbReference type="Pfam" id="PF00080">
    <property type="entry name" value="Sod_Cu"/>
    <property type="match status" value="1"/>
</dbReference>
<evidence type="ECO:0000256" key="9">
    <source>
        <dbReference type="SAM" id="MobiDB-lite"/>
    </source>
</evidence>
<feature type="region of interest" description="Disordered" evidence="9">
    <location>
        <begin position="36"/>
        <end position="57"/>
    </location>
</feature>
<dbReference type="InterPro" id="IPR018152">
    <property type="entry name" value="SOD_Cu/Zn_BS"/>
</dbReference>
<evidence type="ECO:0000313" key="12">
    <source>
        <dbReference type="Proteomes" id="UP001168098"/>
    </source>
</evidence>
<evidence type="ECO:0000259" key="10">
    <source>
        <dbReference type="Pfam" id="PF00080"/>
    </source>
</evidence>
<feature type="domain" description="Superoxide dismutase copper/zinc binding" evidence="10">
    <location>
        <begin position="6"/>
        <end position="124"/>
    </location>
</feature>
<dbReference type="GO" id="GO:0005507">
    <property type="term" value="F:copper ion binding"/>
    <property type="evidence" value="ECO:0007669"/>
    <property type="project" value="InterPro"/>
</dbReference>
<dbReference type="EMBL" id="JARBHA010000014">
    <property type="protein sequence ID" value="KAJ9682532.1"/>
    <property type="molecule type" value="Genomic_DNA"/>
</dbReference>
<evidence type="ECO:0000256" key="5">
    <source>
        <dbReference type="ARBA" id="ARBA00022833"/>
    </source>
</evidence>
<dbReference type="PROSITE" id="PS00087">
    <property type="entry name" value="SOD_CU_ZN_1"/>
    <property type="match status" value="1"/>
</dbReference>
<keyword evidence="5" id="KW-0862">Zinc</keyword>
<comment type="similarity">
    <text evidence="3">Belongs to the Cu-Zn superoxide dismutase family.</text>
</comment>
<dbReference type="Proteomes" id="UP001168098">
    <property type="component" value="Unassembled WGS sequence"/>
</dbReference>
<keyword evidence="7" id="KW-0186">Copper</keyword>
<dbReference type="AlphaFoldDB" id="A0AA38Z5D7"/>
<dbReference type="InterPro" id="IPR001424">
    <property type="entry name" value="SOD_Cu_Zn_dom"/>
</dbReference>
<dbReference type="CDD" id="cd00305">
    <property type="entry name" value="Cu-Zn_Superoxide_Dismutase"/>
    <property type="match status" value="1"/>
</dbReference>
<evidence type="ECO:0000256" key="1">
    <source>
        <dbReference type="ARBA" id="ARBA00001935"/>
    </source>
</evidence>
<comment type="catalytic activity">
    <reaction evidence="8">
        <text>2 superoxide + 2 H(+) = H2O2 + O2</text>
        <dbReference type="Rhea" id="RHEA:20696"/>
        <dbReference type="ChEBI" id="CHEBI:15378"/>
        <dbReference type="ChEBI" id="CHEBI:15379"/>
        <dbReference type="ChEBI" id="CHEBI:16240"/>
        <dbReference type="ChEBI" id="CHEBI:18421"/>
        <dbReference type="EC" id="1.15.1.1"/>
    </reaction>
</comment>
<keyword evidence="12" id="KW-1185">Reference proteome</keyword>
<accession>A0AA38Z5D7</accession>
<sequence length="148" mass="16141">MKCGSTTLTGSLSGLKLRLHGFHVHALGDTTNGYMSDRPHFNPVGKEHGASEEENHHAGDLGNVIVGEEYMDYLRTINFKIIPLTGSNSIVGMTVVVHIDPDDLGKGGYELSKRIGNASGRVACQNKTQKLERIKGRRLSFMVGCMML</sequence>
<evidence type="ECO:0000256" key="7">
    <source>
        <dbReference type="ARBA" id="ARBA00023008"/>
    </source>
</evidence>
<dbReference type="GO" id="GO:0004784">
    <property type="term" value="F:superoxide dismutase activity"/>
    <property type="evidence" value="ECO:0007669"/>
    <property type="project" value="UniProtKB-EC"/>
</dbReference>
<reference evidence="11 12" key="1">
    <citation type="journal article" date="2023" name="BMC Biotechnol.">
        <title>Vitis rotundifolia cv Carlos genome sequencing.</title>
        <authorList>
            <person name="Huff M."/>
            <person name="Hulse-Kemp A."/>
            <person name="Scheffler B."/>
            <person name="Youngblood R."/>
            <person name="Simpson S."/>
            <person name="Babiker E."/>
            <person name="Staton M."/>
        </authorList>
    </citation>
    <scope>NUCLEOTIDE SEQUENCE [LARGE SCALE GENOMIC DNA]</scope>
    <source>
        <tissue evidence="11">Leaf</tissue>
    </source>
</reference>
<organism evidence="11 12">
    <name type="scientific">Vitis rotundifolia</name>
    <name type="common">Muscadine grape</name>
    <dbReference type="NCBI Taxonomy" id="103349"/>
    <lineage>
        <taxon>Eukaryota</taxon>
        <taxon>Viridiplantae</taxon>
        <taxon>Streptophyta</taxon>
        <taxon>Embryophyta</taxon>
        <taxon>Tracheophyta</taxon>
        <taxon>Spermatophyta</taxon>
        <taxon>Magnoliopsida</taxon>
        <taxon>eudicotyledons</taxon>
        <taxon>Gunneridae</taxon>
        <taxon>Pentapetalae</taxon>
        <taxon>rosids</taxon>
        <taxon>Vitales</taxon>
        <taxon>Vitaceae</taxon>
        <taxon>Viteae</taxon>
        <taxon>Vitis</taxon>
    </lineage>
</organism>
<evidence type="ECO:0000256" key="8">
    <source>
        <dbReference type="ARBA" id="ARBA00049204"/>
    </source>
</evidence>
<feature type="compositionally biased region" description="Basic and acidic residues" evidence="9">
    <location>
        <begin position="37"/>
        <end position="57"/>
    </location>
</feature>
<comment type="cofactor">
    <cofactor evidence="1">
        <name>Cu cation</name>
        <dbReference type="ChEBI" id="CHEBI:23378"/>
    </cofactor>
</comment>
<protein>
    <recommendedName>
        <fullName evidence="4">superoxide dismutase</fullName>
        <ecNumber evidence="4">1.15.1.1</ecNumber>
    </recommendedName>
</protein>
<name>A0AA38Z5D7_VITRO</name>
<dbReference type="PRINTS" id="PR00068">
    <property type="entry name" value="CUZNDISMTASE"/>
</dbReference>
<dbReference type="PANTHER" id="PTHR10003">
    <property type="entry name" value="SUPEROXIDE DISMUTASE CU-ZN -RELATED"/>
    <property type="match status" value="1"/>
</dbReference>
<dbReference type="Gene3D" id="2.60.40.200">
    <property type="entry name" value="Superoxide dismutase, copper/zinc binding domain"/>
    <property type="match status" value="1"/>
</dbReference>
<evidence type="ECO:0000313" key="11">
    <source>
        <dbReference type="EMBL" id="KAJ9682532.1"/>
    </source>
</evidence>
<dbReference type="InterPro" id="IPR024134">
    <property type="entry name" value="SOD_Cu/Zn_/chaperone"/>
</dbReference>
<evidence type="ECO:0000256" key="6">
    <source>
        <dbReference type="ARBA" id="ARBA00022862"/>
    </source>
</evidence>
<dbReference type="EC" id="1.15.1.1" evidence="4"/>
<gene>
    <name evidence="11" type="ORF">PVL29_018451</name>
</gene>
<evidence type="ECO:0000256" key="2">
    <source>
        <dbReference type="ARBA" id="ARBA00001947"/>
    </source>
</evidence>